<dbReference type="Proteomes" id="UP000292345">
    <property type="component" value="Unassembled WGS sequence"/>
</dbReference>
<dbReference type="RefSeq" id="WP_125721162.1">
    <property type="nucleotide sequence ID" value="NZ_PPUZ01000035.1"/>
</dbReference>
<dbReference type="AlphaFoldDB" id="A0A4Q7EBY0"/>
<feature type="chain" id="PRO_5021003366" description="DUF4402 domain-containing protein" evidence="1">
    <location>
        <begin position="24"/>
        <end position="193"/>
    </location>
</feature>
<evidence type="ECO:0000313" key="3">
    <source>
        <dbReference type="Proteomes" id="UP000292345"/>
    </source>
</evidence>
<keyword evidence="1" id="KW-0732">Signal</keyword>
<evidence type="ECO:0000256" key="1">
    <source>
        <dbReference type="SAM" id="SignalP"/>
    </source>
</evidence>
<dbReference type="EMBL" id="PPUZ01000035">
    <property type="protein sequence ID" value="RZM80105.1"/>
    <property type="molecule type" value="Genomic_DNA"/>
</dbReference>
<dbReference type="InterPro" id="IPR025514">
    <property type="entry name" value="DUF4402"/>
</dbReference>
<evidence type="ECO:0008006" key="4">
    <source>
        <dbReference type="Google" id="ProtNLM"/>
    </source>
</evidence>
<feature type="signal peptide" evidence="1">
    <location>
        <begin position="1"/>
        <end position="23"/>
    </location>
</feature>
<organism evidence="2 3">
    <name type="scientific">Pseudoalteromonas rubra</name>
    <dbReference type="NCBI Taxonomy" id="43658"/>
    <lineage>
        <taxon>Bacteria</taxon>
        <taxon>Pseudomonadati</taxon>
        <taxon>Pseudomonadota</taxon>
        <taxon>Gammaproteobacteria</taxon>
        <taxon>Alteromonadales</taxon>
        <taxon>Pseudoalteromonadaceae</taxon>
        <taxon>Pseudoalteromonas</taxon>
    </lineage>
</organism>
<protein>
    <recommendedName>
        <fullName evidence="4">DUF4402 domain-containing protein</fullName>
    </recommendedName>
</protein>
<reference evidence="2 3" key="1">
    <citation type="submission" date="2018-01" db="EMBL/GenBank/DDBJ databases">
        <title>Co-occurrence of chitin degradation, pigmentation and bioactivity in marine Pseudoalteromonas.</title>
        <authorList>
            <person name="Paulsen S."/>
            <person name="Gram L."/>
            <person name="Machado H."/>
        </authorList>
    </citation>
    <scope>NUCLEOTIDE SEQUENCE [LARGE SCALE GENOMIC DNA]</scope>
    <source>
        <strain evidence="2 3">S1946</strain>
    </source>
</reference>
<sequence length="193" mass="19727">MDKLMNKYTLLSILAVMPALSHAQPADFKATVEVANSFNFVKVNDLDFGTIRASGDAAGVETASLTIAANAATAPTVASTNASLATIAVINPGTPASFTVEGVAPYSTLTITDPTNTLVSPKSLPPGTPGFVLSNFTYYMTSGTPGPVAGTIQVDANGTVAFNLGATLTTTSAATGNYLNGTYEGSFTLELNY</sequence>
<comment type="caution">
    <text evidence="2">The sequence shown here is derived from an EMBL/GenBank/DDBJ whole genome shotgun (WGS) entry which is preliminary data.</text>
</comment>
<evidence type="ECO:0000313" key="2">
    <source>
        <dbReference type="EMBL" id="RZM80105.1"/>
    </source>
</evidence>
<gene>
    <name evidence="2" type="ORF">C3B51_13075</name>
</gene>
<dbReference type="Pfam" id="PF14352">
    <property type="entry name" value="DUF4402"/>
    <property type="match status" value="1"/>
</dbReference>
<accession>A0A4Q7EBY0</accession>
<proteinExistence type="predicted"/>
<name>A0A4Q7EBY0_9GAMM</name>